<reference evidence="3" key="1">
    <citation type="journal article" date="2019" name="Int. J. Syst. Evol. Microbiol.">
        <title>The Global Catalogue of Microorganisms (GCM) 10K type strain sequencing project: providing services to taxonomists for standard genome sequencing and annotation.</title>
        <authorList>
            <consortium name="The Broad Institute Genomics Platform"/>
            <consortium name="The Broad Institute Genome Sequencing Center for Infectious Disease"/>
            <person name="Wu L."/>
            <person name="Ma J."/>
        </authorList>
    </citation>
    <scope>NUCLEOTIDE SEQUENCE [LARGE SCALE GENOMIC DNA]</scope>
    <source>
        <strain evidence="3">JCM 17808</strain>
    </source>
</reference>
<dbReference type="RefSeq" id="WP_247425486.1">
    <property type="nucleotide sequence ID" value="NZ_BAABGL010000004.1"/>
</dbReference>
<gene>
    <name evidence="2" type="ORF">GCM10023167_08800</name>
</gene>
<comment type="caution">
    <text evidence="2">The sequence shown here is derived from an EMBL/GenBank/DDBJ whole genome shotgun (WGS) entry which is preliminary data.</text>
</comment>
<name>A0ABP8J737_9MICO</name>
<keyword evidence="3" id="KW-1185">Reference proteome</keyword>
<dbReference type="Gene3D" id="3.40.50.300">
    <property type="entry name" value="P-loop containing nucleotide triphosphate hydrolases"/>
    <property type="match status" value="1"/>
</dbReference>
<dbReference type="Pfam" id="PF26563">
    <property type="entry name" value="Rv3660c_N"/>
    <property type="match status" value="1"/>
</dbReference>
<dbReference type="PANTHER" id="PTHR43384">
    <property type="entry name" value="SEPTUM SITE-DETERMINING PROTEIN MIND HOMOLOG, CHLOROPLASTIC-RELATED"/>
    <property type="match status" value="1"/>
</dbReference>
<dbReference type="InterPro" id="IPR059050">
    <property type="entry name" value="Rv3660c_N"/>
</dbReference>
<evidence type="ECO:0000313" key="3">
    <source>
        <dbReference type="Proteomes" id="UP001500642"/>
    </source>
</evidence>
<protein>
    <submittedName>
        <fullName evidence="2">Septum formation initiator</fullName>
    </submittedName>
</protein>
<dbReference type="InterPro" id="IPR027417">
    <property type="entry name" value="P-loop_NTPase"/>
</dbReference>
<feature type="domain" description="Rv3660c-like CheY-like N-terminal" evidence="1">
    <location>
        <begin position="12"/>
        <end position="106"/>
    </location>
</feature>
<evidence type="ECO:0000259" key="1">
    <source>
        <dbReference type="Pfam" id="PF26563"/>
    </source>
</evidence>
<dbReference type="InterPro" id="IPR022521">
    <property type="entry name" value="Rv3660c"/>
</dbReference>
<accession>A0ABP8J737</accession>
<dbReference type="InterPro" id="IPR050625">
    <property type="entry name" value="ParA/MinD_ATPase"/>
</dbReference>
<dbReference type="PANTHER" id="PTHR43384:SF11">
    <property type="entry name" value="SEPTUM SITE DETERMINING PROTEIN"/>
    <property type="match status" value="1"/>
</dbReference>
<organism evidence="2 3">
    <name type="scientific">Brevibacterium pityocampae</name>
    <dbReference type="NCBI Taxonomy" id="506594"/>
    <lineage>
        <taxon>Bacteria</taxon>
        <taxon>Bacillati</taxon>
        <taxon>Actinomycetota</taxon>
        <taxon>Actinomycetes</taxon>
        <taxon>Micrococcales</taxon>
        <taxon>Brevibacteriaceae</taxon>
        <taxon>Brevibacterium</taxon>
    </lineage>
</organism>
<dbReference type="EMBL" id="BAABGL010000004">
    <property type="protein sequence ID" value="GAA4386174.1"/>
    <property type="molecule type" value="Genomic_DNA"/>
</dbReference>
<evidence type="ECO:0000313" key="2">
    <source>
        <dbReference type="EMBL" id="GAA4386174.1"/>
    </source>
</evidence>
<dbReference type="NCBIfam" id="TIGR03815">
    <property type="entry name" value="CpaE_hom_Actino"/>
    <property type="match status" value="1"/>
</dbReference>
<proteinExistence type="predicted"/>
<sequence length="345" mass="35511">MPRIALLTQLPSLVDHCAAIADSIGITLDVLAPQSGGWQGAVLILLGEDVVDPPQAAGVPTVLIAPAEAHDAWSNAARLGADHVALLPAAGEWLTQRMITAVEPPAAPATTIGVVAGSGGAGASVLACALARQAAGQSTATVLLDADPLGGGLDLVLGCEDIPGLRWPALTASKGRLRPSTLTQALPRFDELAILSWDREGREELTGEVFDAVLTASQQAFDLVIVDLPRHAPAAWARACHHLVLVTPARVRAAVAAARVARRLAEVHPGVRLVVRESDRFGLDPHLVADTIGLDLAGTLTDDGGLAARIDRGEGIPAGRTRLGRFAEDLLADLLALDAAAGIAS</sequence>
<dbReference type="SUPFAM" id="SSF52540">
    <property type="entry name" value="P-loop containing nucleoside triphosphate hydrolases"/>
    <property type="match status" value="1"/>
</dbReference>
<dbReference type="Proteomes" id="UP001500642">
    <property type="component" value="Unassembled WGS sequence"/>
</dbReference>